<keyword evidence="1" id="KW-0175">Coiled coil</keyword>
<feature type="coiled-coil region" evidence="1">
    <location>
        <begin position="174"/>
        <end position="232"/>
    </location>
</feature>
<evidence type="ECO:0000313" key="2">
    <source>
        <dbReference type="EnsemblMetazoa" id="SCAU005652-PB"/>
    </source>
</evidence>
<feature type="coiled-coil region" evidence="1">
    <location>
        <begin position="283"/>
        <end position="370"/>
    </location>
</feature>
<name>A0A1I8P836_STOCA</name>
<dbReference type="Proteomes" id="UP000095300">
    <property type="component" value="Unassembled WGS sequence"/>
</dbReference>
<accession>A0A1I8P836</accession>
<dbReference type="AlphaFoldDB" id="A0A1I8P836"/>
<dbReference type="EnsemblMetazoa" id="SCAU005652-RB">
    <property type="protein sequence ID" value="SCAU005652-PB"/>
    <property type="gene ID" value="SCAU005652"/>
</dbReference>
<protein>
    <submittedName>
        <fullName evidence="2">Uncharacterized protein</fullName>
    </submittedName>
</protein>
<reference evidence="2" key="1">
    <citation type="submission" date="2020-05" db="UniProtKB">
        <authorList>
            <consortium name="EnsemblMetazoa"/>
        </authorList>
    </citation>
    <scope>IDENTIFICATION</scope>
    <source>
        <strain evidence="2">USDA</strain>
    </source>
</reference>
<dbReference type="OrthoDB" id="551053at2759"/>
<organism evidence="2 3">
    <name type="scientific">Stomoxys calcitrans</name>
    <name type="common">Stable fly</name>
    <name type="synonym">Conops calcitrans</name>
    <dbReference type="NCBI Taxonomy" id="35570"/>
    <lineage>
        <taxon>Eukaryota</taxon>
        <taxon>Metazoa</taxon>
        <taxon>Ecdysozoa</taxon>
        <taxon>Arthropoda</taxon>
        <taxon>Hexapoda</taxon>
        <taxon>Insecta</taxon>
        <taxon>Pterygota</taxon>
        <taxon>Neoptera</taxon>
        <taxon>Endopterygota</taxon>
        <taxon>Diptera</taxon>
        <taxon>Brachycera</taxon>
        <taxon>Muscomorpha</taxon>
        <taxon>Muscoidea</taxon>
        <taxon>Muscidae</taxon>
        <taxon>Stomoxys</taxon>
    </lineage>
</organism>
<dbReference type="VEuPathDB" id="VectorBase:SCAU005652"/>
<sequence length="449" mass="52787">MDSETVIGINQSSILNEINEGCEKLIIETQRDLEIFRSEQQELQHQLLVFKEENNFLNNKLEQLKNATVANESRDDATRERLNNDVLKNASLQIDYLQVENKDLKSLNESHKKTIENLEKEIQNYRNQIFNSSSACEVKQKYIAVIKVLESTIMSQKSEIKEQTQVITNLFEQRKHMKDVIEKLQVSIEEKNKEISKYLETDGILKKLQHQLNEYKENCVELEKSLKLSKSLVDERYKREQVAIQKVQEALTVADIAMADKKEALDRQRILQEECETIASTIGQVMEEAAQKVEKEMEDMRKANLQKEKALLEEKTKLEEQIRNQNKLYEILNTKCFRLEEKYKNAASDNEKLLKQLELMENRIHEMEQQHHRSYSKSQKKQSLGEQEVEIKYYVEKNKQLQESYRSTIHNLTHLFEKQICALQTEVTNLKAENSMLKARNVSTKNDQN</sequence>
<feature type="coiled-coil region" evidence="1">
    <location>
        <begin position="101"/>
        <end position="135"/>
    </location>
</feature>
<evidence type="ECO:0000313" key="3">
    <source>
        <dbReference type="Proteomes" id="UP000095300"/>
    </source>
</evidence>
<proteinExistence type="predicted"/>
<feature type="coiled-coil region" evidence="1">
    <location>
        <begin position="26"/>
        <end position="67"/>
    </location>
</feature>
<evidence type="ECO:0000256" key="1">
    <source>
        <dbReference type="SAM" id="Coils"/>
    </source>
</evidence>
<keyword evidence="3" id="KW-1185">Reference proteome</keyword>
<gene>
    <name evidence="2" type="primary">106089196</name>
</gene>